<dbReference type="Pfam" id="PF04851">
    <property type="entry name" value="ResIII"/>
    <property type="match status" value="1"/>
</dbReference>
<organism evidence="2 3">
    <name type="scientific">Thermosediminibacter oceani (strain ATCC BAA-1034 / DSM 16646 / JW/IW-1228P)</name>
    <dbReference type="NCBI Taxonomy" id="555079"/>
    <lineage>
        <taxon>Bacteria</taxon>
        <taxon>Bacillati</taxon>
        <taxon>Bacillota</taxon>
        <taxon>Clostridia</taxon>
        <taxon>Thermosediminibacterales</taxon>
        <taxon>Thermosediminibacteraceae</taxon>
        <taxon>Thermosediminibacter</taxon>
    </lineage>
</organism>
<dbReference type="STRING" id="555079.Toce_1575"/>
<dbReference type="KEGG" id="toc:Toce_1575"/>
<dbReference type="EMBL" id="CP002131">
    <property type="protein sequence ID" value="ADL08317.1"/>
    <property type="molecule type" value="Genomic_DNA"/>
</dbReference>
<dbReference type="GO" id="GO:0003677">
    <property type="term" value="F:DNA binding"/>
    <property type="evidence" value="ECO:0007669"/>
    <property type="project" value="InterPro"/>
</dbReference>
<dbReference type="InterPro" id="IPR027417">
    <property type="entry name" value="P-loop_NTPase"/>
</dbReference>
<gene>
    <name evidence="2" type="ordered locus">Toce_1575</name>
</gene>
<dbReference type="GO" id="GO:0005524">
    <property type="term" value="F:ATP binding"/>
    <property type="evidence" value="ECO:0007669"/>
    <property type="project" value="InterPro"/>
</dbReference>
<dbReference type="RefSeq" id="WP_013276345.1">
    <property type="nucleotide sequence ID" value="NC_014377.1"/>
</dbReference>
<dbReference type="GO" id="GO:0016787">
    <property type="term" value="F:hydrolase activity"/>
    <property type="evidence" value="ECO:0007669"/>
    <property type="project" value="InterPro"/>
</dbReference>
<dbReference type="OrthoDB" id="9804145at2"/>
<sequence>MAKAKKTEVKSCIVLQGVAENAAFPAEWNVIDKRFSEAKNLFDYQLKALENAIKVLWIYYGCCNRDKRKFAEIYSELGSALDIVVKNKSVKVLDEFYQVAGGKYPFFNFANRMSFWMATGSGKTLVIVKLIEVLYRLMKCGLIPEGEILFLTYREDLIKQFMEHIEEYNRARTWHERINLTNLKDFEKARAHVSSKPYGNIEVFYYRSDLISDERKENVLNYKDYLAGKDGGNWYVILDEAHKGDPDDSKRQHIFSILSKNGFLFNFSATFTSLIDIATTVYNFNLAEFVKAGFGKKIMLLQEELKAFKEKEDLNEAAKRKVVLKSLILLAFTKKVCEGIKEKATYHNPLAVFLVNSVNTKDADMYLVFKQIEALAHRIDDSMLSAAKNELANEFRNTEYIVGDGKPDGTLRDFAGSIIEVTKDDILNLVYNAEKPGNIEAIVDKKNNEIALKLDTSDRPFALIRMGDISKWIKEGLKTYKVEEKHITQEGGYFEELNVPASPINILLGSRTFYEGWDSNRPNIINFINIGTNEDAKKFALQAIGRGVRIEPFRGKRKRLWYLQNELDDKLYKEIKNLVKPLESVFVMATNKSAMETILTELELVKKIDEFEEVSLWTNEDELEGKTLLIPVYKNTGRLQIENQKAVPKFEMSEQNYTLLKWYLDLLPEEVFVVKYGATPDIYDRMKRIVGQKSKFIRFDENKNYRDVDLLVQRFMAYVGAKDQDVSAFKPLQDEIVHFRKIKVRIDQKTSFEEGARAVKEYKPLSDEDIFRKSEEEGVTLEQALKKYGRRVNVIDDICLQKLGRHYYIPVVYSESSTVDWIKNIITEPGEVSFLKELVDVMHEIDRCCDWWMFSKLNEHYDVDIYIPYFNSNRGELSKFIPDFVFWLKKGNEYKIVFIDPKATSFVDYEMKVEGYKKLFTVPDASGRLMKKKFTFNGLEVTVSLKFYTTDKVKPGEYEKFWIEKDSLGDFFKAELAGC</sequence>
<dbReference type="SUPFAM" id="SSF52540">
    <property type="entry name" value="P-loop containing nucleoside triphosphate hydrolases"/>
    <property type="match status" value="2"/>
</dbReference>
<dbReference type="HOGENOM" id="CLU_013950_0_0_9"/>
<feature type="domain" description="Helicase/UvrB N-terminal" evidence="1">
    <location>
        <begin position="41"/>
        <end position="272"/>
    </location>
</feature>
<proteinExistence type="predicted"/>
<dbReference type="eggNOG" id="COG1061">
    <property type="taxonomic scope" value="Bacteria"/>
</dbReference>
<dbReference type="Gene3D" id="3.40.50.300">
    <property type="entry name" value="P-loop containing nucleotide triphosphate hydrolases"/>
    <property type="match status" value="1"/>
</dbReference>
<protein>
    <submittedName>
        <fullName evidence="2">Type III restriction protein res subunit</fullName>
    </submittedName>
</protein>
<evidence type="ECO:0000313" key="2">
    <source>
        <dbReference type="EMBL" id="ADL08317.1"/>
    </source>
</evidence>
<evidence type="ECO:0000313" key="3">
    <source>
        <dbReference type="Proteomes" id="UP000000272"/>
    </source>
</evidence>
<dbReference type="InterPro" id="IPR006935">
    <property type="entry name" value="Helicase/UvrB_N"/>
</dbReference>
<reference evidence="2 3" key="1">
    <citation type="journal article" date="2010" name="Stand. Genomic Sci.">
        <title>Complete genome sequence of Thermosediminibacter oceani type strain (JW/IW-1228P).</title>
        <authorList>
            <person name="Pitluck S."/>
            <person name="Yasawong M."/>
            <person name="Munk C."/>
            <person name="Nolan M."/>
            <person name="Lapidus A."/>
            <person name="Lucas S."/>
            <person name="Glavina Del Rio T."/>
            <person name="Tice H."/>
            <person name="Cheng J.F."/>
            <person name="Bruce D."/>
            <person name="Detter C."/>
            <person name="Tapia R."/>
            <person name="Han C."/>
            <person name="Goodwin L."/>
            <person name="Liolios K."/>
            <person name="Ivanova N."/>
            <person name="Mavromatis K."/>
            <person name="Mikhailova N."/>
            <person name="Pati A."/>
            <person name="Chen A."/>
            <person name="Palaniappan K."/>
            <person name="Land M."/>
            <person name="Hauser L."/>
            <person name="Chang Y.J."/>
            <person name="Jeffries C.D."/>
            <person name="Rohde M."/>
            <person name="Spring S."/>
            <person name="Sikorski J."/>
            <person name="Goker M."/>
            <person name="Woyke T."/>
            <person name="Bristow J."/>
            <person name="Eisen J.A."/>
            <person name="Markowitz V."/>
            <person name="Hugenholtz P."/>
            <person name="Kyrpides N.C."/>
            <person name="Klenk H.P."/>
        </authorList>
    </citation>
    <scope>NUCLEOTIDE SEQUENCE [LARGE SCALE GENOMIC DNA]</scope>
    <source>
        <strain evidence="3">ATCC BAA-1034 / DSM 16646 / JW/IW-1228P</strain>
    </source>
</reference>
<dbReference type="REBASE" id="27239">
    <property type="entry name" value="TocLORF1576P"/>
</dbReference>
<evidence type="ECO:0000259" key="1">
    <source>
        <dbReference type="Pfam" id="PF04851"/>
    </source>
</evidence>
<name>D9RY93_THEOJ</name>
<dbReference type="Proteomes" id="UP000000272">
    <property type="component" value="Chromosome"/>
</dbReference>
<dbReference type="AlphaFoldDB" id="D9RY93"/>
<accession>D9RY93</accession>
<keyword evidence="3" id="KW-1185">Reference proteome</keyword>